<accession>A0AAD7UJK9</accession>
<keyword evidence="5" id="KW-0653">Protein transport</keyword>
<dbReference type="GO" id="GO:0006886">
    <property type="term" value="P:intracellular protein transport"/>
    <property type="evidence" value="ECO:0007669"/>
    <property type="project" value="InterPro"/>
</dbReference>
<dbReference type="InterPro" id="IPR001901">
    <property type="entry name" value="Translocase_SecE/Sec61-g"/>
</dbReference>
<evidence type="ECO:0000256" key="8">
    <source>
        <dbReference type="ARBA" id="ARBA00023136"/>
    </source>
</evidence>
<keyword evidence="7" id="KW-0811">Translocation</keyword>
<keyword evidence="8 9" id="KW-0472">Membrane</keyword>
<evidence type="ECO:0000256" key="2">
    <source>
        <dbReference type="ARBA" id="ARBA00008274"/>
    </source>
</evidence>
<evidence type="ECO:0000256" key="9">
    <source>
        <dbReference type="SAM" id="Phobius"/>
    </source>
</evidence>
<protein>
    <submittedName>
        <fullName evidence="10">Uncharacterized protein</fullName>
    </submittedName>
</protein>
<evidence type="ECO:0000256" key="1">
    <source>
        <dbReference type="ARBA" id="ARBA00004370"/>
    </source>
</evidence>
<keyword evidence="3" id="KW-0813">Transport</keyword>
<comment type="subcellular location">
    <subcellularLocation>
        <location evidence="1">Membrane</location>
    </subcellularLocation>
</comment>
<dbReference type="InterPro" id="IPR023391">
    <property type="entry name" value="Prot_translocase_SecE_dom_sf"/>
</dbReference>
<evidence type="ECO:0000256" key="6">
    <source>
        <dbReference type="ARBA" id="ARBA00022989"/>
    </source>
</evidence>
<dbReference type="GO" id="GO:0016020">
    <property type="term" value="C:membrane"/>
    <property type="evidence" value="ECO:0007669"/>
    <property type="project" value="UniProtKB-SubCell"/>
</dbReference>
<comment type="similarity">
    <text evidence="2">Belongs to the SecE/SEC61-gamma family.</text>
</comment>
<name>A0AAD7UJK9_9STRA</name>
<evidence type="ECO:0000256" key="3">
    <source>
        <dbReference type="ARBA" id="ARBA00022448"/>
    </source>
</evidence>
<evidence type="ECO:0000256" key="5">
    <source>
        <dbReference type="ARBA" id="ARBA00022927"/>
    </source>
</evidence>
<dbReference type="Pfam" id="PF00584">
    <property type="entry name" value="SecE"/>
    <property type="match status" value="1"/>
</dbReference>
<gene>
    <name evidence="10" type="ORF">CTAYLR_009734</name>
</gene>
<feature type="transmembrane region" description="Helical" evidence="9">
    <location>
        <begin position="45"/>
        <end position="68"/>
    </location>
</feature>
<keyword evidence="11" id="KW-1185">Reference proteome</keyword>
<organism evidence="10 11">
    <name type="scientific">Chrysophaeum taylorii</name>
    <dbReference type="NCBI Taxonomy" id="2483200"/>
    <lineage>
        <taxon>Eukaryota</taxon>
        <taxon>Sar</taxon>
        <taxon>Stramenopiles</taxon>
        <taxon>Ochrophyta</taxon>
        <taxon>Pelagophyceae</taxon>
        <taxon>Pelagomonadales</taxon>
        <taxon>Pelagomonadaceae</taxon>
        <taxon>Chrysophaeum</taxon>
    </lineage>
</organism>
<keyword evidence="4 9" id="KW-0812">Transmembrane</keyword>
<reference evidence="10" key="1">
    <citation type="submission" date="2023-01" db="EMBL/GenBank/DDBJ databases">
        <title>Metagenome sequencing of chrysophaentin producing Chrysophaeum taylorii.</title>
        <authorList>
            <person name="Davison J."/>
            <person name="Bewley C."/>
        </authorList>
    </citation>
    <scope>NUCLEOTIDE SEQUENCE</scope>
    <source>
        <strain evidence="10">NIES-1699</strain>
    </source>
</reference>
<dbReference type="AlphaFoldDB" id="A0AAD7UJK9"/>
<dbReference type="SUPFAM" id="SSF103456">
    <property type="entry name" value="Preprotein translocase SecE subunit"/>
    <property type="match status" value="1"/>
</dbReference>
<evidence type="ECO:0000313" key="11">
    <source>
        <dbReference type="Proteomes" id="UP001230188"/>
    </source>
</evidence>
<keyword evidence="6 9" id="KW-1133">Transmembrane helix</keyword>
<proteinExistence type="inferred from homology"/>
<evidence type="ECO:0000256" key="4">
    <source>
        <dbReference type="ARBA" id="ARBA00022692"/>
    </source>
</evidence>
<comment type="caution">
    <text evidence="10">The sequence shown here is derived from an EMBL/GenBank/DDBJ whole genome shotgun (WGS) entry which is preliminary data.</text>
</comment>
<dbReference type="Gene3D" id="1.20.5.820">
    <property type="entry name" value="Preprotein translocase SecE subunit"/>
    <property type="match status" value="1"/>
</dbReference>
<evidence type="ECO:0000256" key="7">
    <source>
        <dbReference type="ARBA" id="ARBA00023010"/>
    </source>
</evidence>
<dbReference type="GO" id="GO:0006605">
    <property type="term" value="P:protein targeting"/>
    <property type="evidence" value="ECO:0007669"/>
    <property type="project" value="InterPro"/>
</dbReference>
<evidence type="ECO:0000313" key="10">
    <source>
        <dbReference type="EMBL" id="KAJ8606749.1"/>
    </source>
</evidence>
<dbReference type="EMBL" id="JAQMWT010000252">
    <property type="protein sequence ID" value="KAJ8606749.1"/>
    <property type="molecule type" value="Genomic_DNA"/>
</dbReference>
<dbReference type="Proteomes" id="UP001230188">
    <property type="component" value="Unassembled WGS sequence"/>
</dbReference>
<sequence length="83" mass="8933">MASSGSETVITLVQTWVRKSVKEAAALAKHCNKPNGKELARMLKAVGWGCFLLGAFGAVVELAFIPIIRVITGVTVENRALHR</sequence>